<evidence type="ECO:0000256" key="6">
    <source>
        <dbReference type="ARBA" id="ARBA00022687"/>
    </source>
</evidence>
<dbReference type="InterPro" id="IPR005817">
    <property type="entry name" value="Wnt"/>
</dbReference>
<feature type="compositionally biased region" description="Basic and acidic residues" evidence="10">
    <location>
        <begin position="1"/>
        <end position="23"/>
    </location>
</feature>
<evidence type="ECO:0000256" key="1">
    <source>
        <dbReference type="ARBA" id="ARBA00004498"/>
    </source>
</evidence>
<dbReference type="InterPro" id="IPR043158">
    <property type="entry name" value="Wnt_C"/>
</dbReference>
<dbReference type="Gene3D" id="3.30.2460.20">
    <property type="match status" value="1"/>
</dbReference>
<keyword evidence="5" id="KW-0272">Extracellular matrix</keyword>
<sequence>MDDEPECSHSPDVRVDEDPEKRHPPGLTAHRIGHHFNSQRISSKKACFLLFLFITGAWAQEFGAGFSSTPPAPPVRMLQPALAVAAYEGIKDALGICEDRLRFHAWDCSRIGHPLLDPPLLKHAHRESALVWALSSAGAAWGIATACLQGWLSECACTPTPGEKSVGVERLQLWSTVWACRYTTTVQPDSDGRDRRGGRDLASLNPAKVAEKHNLKAGRLAIKKTVLQSCKCHGVSGSCQQKTCWKRTADLDTVAVHLIDKYHRTKTVAGQGKVKNADLLAFEQSPDHCAARTASNRICGWRNETHAQGDCNSLCCGRGYNVTHEVIPAKCDCKFVWCCQLVCKECLQHRWTSTCL</sequence>
<dbReference type="GO" id="GO:0005125">
    <property type="term" value="F:cytokine activity"/>
    <property type="evidence" value="ECO:0007669"/>
    <property type="project" value="TreeGrafter"/>
</dbReference>
<dbReference type="PROSITE" id="PS00246">
    <property type="entry name" value="WNT1"/>
    <property type="match status" value="1"/>
</dbReference>
<keyword evidence="7" id="KW-1015">Disulfide bond</keyword>
<dbReference type="PANTHER" id="PTHR12027">
    <property type="entry name" value="WNT RELATED"/>
    <property type="match status" value="1"/>
</dbReference>
<feature type="region of interest" description="Disordered" evidence="10">
    <location>
        <begin position="1"/>
        <end position="28"/>
    </location>
</feature>
<dbReference type="AlphaFoldDB" id="A0AA36FT59"/>
<comment type="function">
    <text evidence="9">Ligand for members of the frizzled family of seven transmembrane receptors.</text>
</comment>
<evidence type="ECO:0000256" key="9">
    <source>
        <dbReference type="RuleBase" id="RU003500"/>
    </source>
</evidence>
<reference evidence="11" key="1">
    <citation type="submission" date="2023-06" db="EMBL/GenBank/DDBJ databases">
        <authorList>
            <person name="Delattre M."/>
        </authorList>
    </citation>
    <scope>NUCLEOTIDE SEQUENCE</scope>
    <source>
        <strain evidence="11">AF72</strain>
    </source>
</reference>
<evidence type="ECO:0000256" key="3">
    <source>
        <dbReference type="ARBA" id="ARBA00022473"/>
    </source>
</evidence>
<dbReference type="Pfam" id="PF00110">
    <property type="entry name" value="wnt"/>
    <property type="match status" value="1"/>
</dbReference>
<protein>
    <recommendedName>
        <fullName evidence="9">Protein Wnt</fullName>
    </recommendedName>
</protein>
<evidence type="ECO:0000256" key="8">
    <source>
        <dbReference type="ARBA" id="ARBA00023288"/>
    </source>
</evidence>
<dbReference type="GO" id="GO:0045165">
    <property type="term" value="P:cell fate commitment"/>
    <property type="evidence" value="ECO:0007669"/>
    <property type="project" value="TreeGrafter"/>
</dbReference>
<comment type="subcellular location">
    <subcellularLocation>
        <location evidence="1 9">Secreted</location>
        <location evidence="1 9">Extracellular space</location>
        <location evidence="1 9">Extracellular matrix</location>
    </subcellularLocation>
</comment>
<evidence type="ECO:0000256" key="2">
    <source>
        <dbReference type="ARBA" id="ARBA00005683"/>
    </source>
</evidence>
<keyword evidence="4" id="KW-0964">Secreted</keyword>
<dbReference type="PANTHER" id="PTHR12027:SF116">
    <property type="entry name" value="ABNORMAL CELL LINEAGE PROTEIN 44"/>
    <property type="match status" value="1"/>
</dbReference>
<keyword evidence="6 9" id="KW-0879">Wnt signaling pathway</keyword>
<keyword evidence="3 9" id="KW-0217">Developmental protein</keyword>
<dbReference type="InterPro" id="IPR018161">
    <property type="entry name" value="Wnt_CS"/>
</dbReference>
<evidence type="ECO:0000256" key="4">
    <source>
        <dbReference type="ARBA" id="ARBA00022525"/>
    </source>
</evidence>
<dbReference type="PRINTS" id="PR01349">
    <property type="entry name" value="WNTPROTEIN"/>
</dbReference>
<feature type="non-terminal residue" evidence="11">
    <location>
        <position position="1"/>
    </location>
</feature>
<dbReference type="SMART" id="SM00097">
    <property type="entry name" value="WNT1"/>
    <property type="match status" value="1"/>
</dbReference>
<dbReference type="EMBL" id="CATQJA010001159">
    <property type="protein sequence ID" value="CAJ0566048.1"/>
    <property type="molecule type" value="Genomic_DNA"/>
</dbReference>
<dbReference type="GO" id="GO:0005109">
    <property type="term" value="F:frizzled binding"/>
    <property type="evidence" value="ECO:0007669"/>
    <property type="project" value="TreeGrafter"/>
</dbReference>
<evidence type="ECO:0000256" key="10">
    <source>
        <dbReference type="SAM" id="MobiDB-lite"/>
    </source>
</evidence>
<proteinExistence type="inferred from homology"/>
<evidence type="ECO:0000313" key="12">
    <source>
        <dbReference type="Proteomes" id="UP001177023"/>
    </source>
</evidence>
<evidence type="ECO:0000313" key="11">
    <source>
        <dbReference type="EMBL" id="CAJ0566048.1"/>
    </source>
</evidence>
<keyword evidence="8" id="KW-0449">Lipoprotein</keyword>
<evidence type="ECO:0000256" key="5">
    <source>
        <dbReference type="ARBA" id="ARBA00022530"/>
    </source>
</evidence>
<name>A0AA36FT59_9BILA</name>
<evidence type="ECO:0000256" key="7">
    <source>
        <dbReference type="ARBA" id="ARBA00023157"/>
    </source>
</evidence>
<comment type="similarity">
    <text evidence="2 9">Belongs to the Wnt family.</text>
</comment>
<dbReference type="Proteomes" id="UP001177023">
    <property type="component" value="Unassembled WGS sequence"/>
</dbReference>
<comment type="caution">
    <text evidence="11">The sequence shown here is derived from an EMBL/GenBank/DDBJ whole genome shotgun (WGS) entry which is preliminary data.</text>
</comment>
<dbReference type="GO" id="GO:0030182">
    <property type="term" value="P:neuron differentiation"/>
    <property type="evidence" value="ECO:0007669"/>
    <property type="project" value="TreeGrafter"/>
</dbReference>
<accession>A0AA36FT59</accession>
<dbReference type="GO" id="GO:0060070">
    <property type="term" value="P:canonical Wnt signaling pathway"/>
    <property type="evidence" value="ECO:0007669"/>
    <property type="project" value="TreeGrafter"/>
</dbReference>
<dbReference type="GO" id="GO:0005615">
    <property type="term" value="C:extracellular space"/>
    <property type="evidence" value="ECO:0007669"/>
    <property type="project" value="TreeGrafter"/>
</dbReference>
<keyword evidence="12" id="KW-1185">Reference proteome</keyword>
<organism evidence="11 12">
    <name type="scientific">Mesorhabditis spiculigera</name>
    <dbReference type="NCBI Taxonomy" id="96644"/>
    <lineage>
        <taxon>Eukaryota</taxon>
        <taxon>Metazoa</taxon>
        <taxon>Ecdysozoa</taxon>
        <taxon>Nematoda</taxon>
        <taxon>Chromadorea</taxon>
        <taxon>Rhabditida</taxon>
        <taxon>Rhabditina</taxon>
        <taxon>Rhabditomorpha</taxon>
        <taxon>Rhabditoidea</taxon>
        <taxon>Rhabditidae</taxon>
        <taxon>Mesorhabditinae</taxon>
        <taxon>Mesorhabditis</taxon>
    </lineage>
</organism>
<gene>
    <name evidence="11" type="ORF">MSPICULIGERA_LOCUS4664</name>
</gene>